<evidence type="ECO:0000256" key="1">
    <source>
        <dbReference type="SAM" id="MobiDB-lite"/>
    </source>
</evidence>
<feature type="compositionally biased region" description="Low complexity" evidence="1">
    <location>
        <begin position="146"/>
        <end position="167"/>
    </location>
</feature>
<dbReference type="EMBL" id="JAKROA010000019">
    <property type="protein sequence ID" value="KAL5103303.1"/>
    <property type="molecule type" value="Genomic_DNA"/>
</dbReference>
<reference evidence="2 3" key="1">
    <citation type="journal article" date="2022" name="Front. Cell. Infect. Microbiol.">
        <title>The Genomes of Two Strains of Taenia crassiceps the Animal Model for the Study of Human Cysticercosis.</title>
        <authorList>
            <person name="Bobes R.J."/>
            <person name="Estrada K."/>
            <person name="Rios-Valencia D.G."/>
            <person name="Calderon-Gallegos A."/>
            <person name="de la Torre P."/>
            <person name="Carrero J.C."/>
            <person name="Sanchez-Flores A."/>
            <person name="Laclette J.P."/>
        </authorList>
    </citation>
    <scope>NUCLEOTIDE SEQUENCE [LARGE SCALE GENOMIC DNA]</scope>
    <source>
        <strain evidence="2">WFUcys</strain>
    </source>
</reference>
<accession>A0ABR4Q170</accession>
<sequence length="309" mass="34290">MKQYVIGSYAIRSPIVSVREGVEVFLLHSRICLGLKKRKTATEVAVYILYISLSGDESFVYGYSPSEVARSHRDPLKSPSMNFLPARTWNQFVGLDRAGDDNTCMQRPPSEVFEVIPLLCQVKRISPRHAQSENGAPLALRRPPRGSRFSINSSSSSAPSRSSARPRVLTNVDGRLERCRQLERTVRDQEKIITLLESELRQTRSHGSRKQTPLRGRIRPSTPMRSESAPPLPCGLGEGSSTPSSTGTSRPHGQSSPHPPLLPPDTSANPSSVPVLAHRVRSLVREIREETESSLLRPREPSQASREQC</sequence>
<evidence type="ECO:0000313" key="3">
    <source>
        <dbReference type="Proteomes" id="UP001651158"/>
    </source>
</evidence>
<proteinExistence type="predicted"/>
<feature type="region of interest" description="Disordered" evidence="1">
    <location>
        <begin position="289"/>
        <end position="309"/>
    </location>
</feature>
<gene>
    <name evidence="2" type="ORF">TcWFU_009853</name>
</gene>
<keyword evidence="3" id="KW-1185">Reference proteome</keyword>
<feature type="compositionally biased region" description="Low complexity" evidence="1">
    <location>
        <begin position="239"/>
        <end position="249"/>
    </location>
</feature>
<evidence type="ECO:0000313" key="2">
    <source>
        <dbReference type="EMBL" id="KAL5103303.1"/>
    </source>
</evidence>
<feature type="region of interest" description="Disordered" evidence="1">
    <location>
        <begin position="130"/>
        <end position="169"/>
    </location>
</feature>
<dbReference type="Proteomes" id="UP001651158">
    <property type="component" value="Unassembled WGS sequence"/>
</dbReference>
<feature type="region of interest" description="Disordered" evidence="1">
    <location>
        <begin position="201"/>
        <end position="275"/>
    </location>
</feature>
<protein>
    <submittedName>
        <fullName evidence="2">Uncharacterized protein</fullName>
    </submittedName>
</protein>
<comment type="caution">
    <text evidence="2">The sequence shown here is derived from an EMBL/GenBank/DDBJ whole genome shotgun (WGS) entry which is preliminary data.</text>
</comment>
<name>A0ABR4Q170_9CEST</name>
<organism evidence="2 3">
    <name type="scientific">Taenia crassiceps</name>
    <dbReference type="NCBI Taxonomy" id="6207"/>
    <lineage>
        <taxon>Eukaryota</taxon>
        <taxon>Metazoa</taxon>
        <taxon>Spiralia</taxon>
        <taxon>Lophotrochozoa</taxon>
        <taxon>Platyhelminthes</taxon>
        <taxon>Cestoda</taxon>
        <taxon>Eucestoda</taxon>
        <taxon>Cyclophyllidea</taxon>
        <taxon>Taeniidae</taxon>
        <taxon>Taenia</taxon>
    </lineage>
</organism>